<reference evidence="2" key="2">
    <citation type="submission" date="2024-04" db="EMBL/GenBank/DDBJ databases">
        <authorList>
            <person name="Chen Y."/>
            <person name="Shah S."/>
            <person name="Dougan E. K."/>
            <person name="Thang M."/>
            <person name="Chan C."/>
        </authorList>
    </citation>
    <scope>NUCLEOTIDE SEQUENCE [LARGE SCALE GENOMIC DNA]</scope>
</reference>
<gene>
    <name evidence="1" type="ORF">C1SCF055_LOCUS21480</name>
</gene>
<dbReference type="EMBL" id="CAMXCT020002002">
    <property type="protein sequence ID" value="CAL1148240.1"/>
    <property type="molecule type" value="Genomic_DNA"/>
</dbReference>
<dbReference type="AlphaFoldDB" id="A0A9P1G1W4"/>
<keyword evidence="3" id="KW-1185">Reference proteome</keyword>
<evidence type="ECO:0000313" key="1">
    <source>
        <dbReference type="EMBL" id="CAI3994865.1"/>
    </source>
</evidence>
<evidence type="ECO:0000313" key="3">
    <source>
        <dbReference type="Proteomes" id="UP001152797"/>
    </source>
</evidence>
<comment type="caution">
    <text evidence="1">The sequence shown here is derived from an EMBL/GenBank/DDBJ whole genome shotgun (WGS) entry which is preliminary data.</text>
</comment>
<proteinExistence type="predicted"/>
<organism evidence="1">
    <name type="scientific">Cladocopium goreaui</name>
    <dbReference type="NCBI Taxonomy" id="2562237"/>
    <lineage>
        <taxon>Eukaryota</taxon>
        <taxon>Sar</taxon>
        <taxon>Alveolata</taxon>
        <taxon>Dinophyceae</taxon>
        <taxon>Suessiales</taxon>
        <taxon>Symbiodiniaceae</taxon>
        <taxon>Cladocopium</taxon>
    </lineage>
</organism>
<reference evidence="1" key="1">
    <citation type="submission" date="2022-10" db="EMBL/GenBank/DDBJ databases">
        <authorList>
            <person name="Chen Y."/>
            <person name="Dougan E. K."/>
            <person name="Chan C."/>
            <person name="Rhodes N."/>
            <person name="Thang M."/>
        </authorList>
    </citation>
    <scope>NUCLEOTIDE SEQUENCE</scope>
</reference>
<dbReference type="EMBL" id="CAMXCT030002002">
    <property type="protein sequence ID" value="CAL4782177.1"/>
    <property type="molecule type" value="Genomic_DNA"/>
</dbReference>
<name>A0A9P1G1W4_9DINO</name>
<dbReference type="Proteomes" id="UP001152797">
    <property type="component" value="Unassembled WGS sequence"/>
</dbReference>
<dbReference type="EMBL" id="CAMXCT010002002">
    <property type="protein sequence ID" value="CAI3994865.1"/>
    <property type="molecule type" value="Genomic_DNA"/>
</dbReference>
<sequence length="332" mass="38315">MAVYVMGFKGDWKYLCQLFNLVRNPSSEQVCWRCLATKGTGDLAYCYTNVADDASWRATEWTTDPWTEQPAFATLPGFSLKMLNVDLLHVWHLGVARDMTASVLRVLAKAKQFRPHGTIKDQLAAASSSLRNFAKAEGLSLHLRKLSPQNLNWRSNAYPETHCKGYDSFVMIAWLAWYLSDADDVDPRIRTLVWAADSLMDVWHHGGMFLTDNEVQHVQIVGGLFIRCYLELAQEAVSSRTRLWRIRPKFHLLVHLQSEVRASRYNATFGSTWMDEDAVKRFMKIKKKVHRLQAPDRVIRRWLLNLRDKMDNVLDRKIMVRDIGVALGGWRC</sequence>
<accession>A0A9P1G1W4</accession>
<evidence type="ECO:0000313" key="2">
    <source>
        <dbReference type="EMBL" id="CAL1148240.1"/>
    </source>
</evidence>
<dbReference type="OrthoDB" id="407251at2759"/>
<protein>
    <submittedName>
        <fullName evidence="1">Uncharacterized protein</fullName>
    </submittedName>
</protein>